<dbReference type="Gene3D" id="3.40.50.300">
    <property type="entry name" value="P-loop containing nucleotide triphosphate hydrolases"/>
    <property type="match status" value="1"/>
</dbReference>
<proteinExistence type="predicted"/>
<dbReference type="Pfam" id="PF00005">
    <property type="entry name" value="ABC_tran"/>
    <property type="match status" value="1"/>
</dbReference>
<dbReference type="PANTHER" id="PTHR44269:SF1">
    <property type="entry name" value="DEHYDROGENASE_REDUCTASE SDR FAMILY MEMBER 7"/>
    <property type="match status" value="1"/>
</dbReference>
<dbReference type="InterPro" id="IPR003439">
    <property type="entry name" value="ABC_transporter-like_ATP-bd"/>
</dbReference>
<evidence type="ECO:0000313" key="3">
    <source>
        <dbReference type="Proteomes" id="UP000606786"/>
    </source>
</evidence>
<dbReference type="Proteomes" id="UP000606786">
    <property type="component" value="Unassembled WGS sequence"/>
</dbReference>
<dbReference type="AlphaFoldDB" id="A0A811UKI5"/>
<dbReference type="InterPro" id="IPR027417">
    <property type="entry name" value="P-loop_NTPase"/>
</dbReference>
<feature type="domain" description="ABC transporter" evidence="1">
    <location>
        <begin position="208"/>
        <end position="292"/>
    </location>
</feature>
<gene>
    <name evidence="2" type="ORF">CCAP1982_LOCUS7026</name>
</gene>
<reference evidence="2" key="1">
    <citation type="submission" date="2020-11" db="EMBL/GenBank/DDBJ databases">
        <authorList>
            <person name="Whitehead M."/>
        </authorList>
    </citation>
    <scope>NUCLEOTIDE SEQUENCE</scope>
    <source>
        <strain evidence="2">EGII</strain>
    </source>
</reference>
<dbReference type="EMBL" id="CAJHJT010000012">
    <property type="protein sequence ID" value="CAD6998426.1"/>
    <property type="molecule type" value="Genomic_DNA"/>
</dbReference>
<dbReference type="GO" id="GO:0016887">
    <property type="term" value="F:ATP hydrolysis activity"/>
    <property type="evidence" value="ECO:0007669"/>
    <property type="project" value="InterPro"/>
</dbReference>
<dbReference type="Gene3D" id="3.40.50.720">
    <property type="entry name" value="NAD(P)-binding Rossmann-like Domain"/>
    <property type="match status" value="1"/>
</dbReference>
<protein>
    <submittedName>
        <fullName evidence="2">(Mediterranean fruit fly) hypothetical protein</fullName>
    </submittedName>
</protein>
<evidence type="ECO:0000313" key="2">
    <source>
        <dbReference type="EMBL" id="CAD6998426.1"/>
    </source>
</evidence>
<dbReference type="GO" id="GO:0005524">
    <property type="term" value="F:ATP binding"/>
    <property type="evidence" value="ECO:0007669"/>
    <property type="project" value="InterPro"/>
</dbReference>
<comment type="caution">
    <text evidence="2">The sequence shown here is derived from an EMBL/GenBank/DDBJ whole genome shotgun (WGS) entry which is preliminary data.</text>
</comment>
<dbReference type="PRINTS" id="PR00081">
    <property type="entry name" value="GDHRDH"/>
</dbReference>
<organism evidence="2 3">
    <name type="scientific">Ceratitis capitata</name>
    <name type="common">Mediterranean fruit fly</name>
    <name type="synonym">Tephritis capitata</name>
    <dbReference type="NCBI Taxonomy" id="7213"/>
    <lineage>
        <taxon>Eukaryota</taxon>
        <taxon>Metazoa</taxon>
        <taxon>Ecdysozoa</taxon>
        <taxon>Arthropoda</taxon>
        <taxon>Hexapoda</taxon>
        <taxon>Insecta</taxon>
        <taxon>Pterygota</taxon>
        <taxon>Neoptera</taxon>
        <taxon>Endopterygota</taxon>
        <taxon>Diptera</taxon>
        <taxon>Brachycera</taxon>
        <taxon>Muscomorpha</taxon>
        <taxon>Tephritoidea</taxon>
        <taxon>Tephritidae</taxon>
        <taxon>Ceratitis</taxon>
        <taxon>Ceratitis</taxon>
    </lineage>
</organism>
<name>A0A811UKI5_CERCA</name>
<evidence type="ECO:0000259" key="1">
    <source>
        <dbReference type="Pfam" id="PF00005"/>
    </source>
</evidence>
<dbReference type="SUPFAM" id="SSF52540">
    <property type="entry name" value="P-loop containing nucleoside triphosphate hydrolases"/>
    <property type="match status" value="1"/>
</dbReference>
<sequence>MRGQVVWVTGASSGIGKAVALEMAKNGVRLVISSRREHLLDSLKRECLEEAKGLLSEDDVFVLPMDVLEIANHENCFEKVLKHFGRLDVLVNNAEKAKKERNTEIFFEIFDDNDSKMTVIQDMKPADACGAGINCCSSVASSETSIDESFACAKPSCTGDVVCKPNYCENWEVNFDHCKQVNIEFENVKYTVRKFNFQERKFVTKEILHGINGAFRAGELTAIMGPSGSGKSTLLNVMTGFRATGVTGTIRVNGEPISTNSPSFRELSCYIHQDDLLRPLMSVGETMMLAAHLKLGFNTSKEYKQIW</sequence>
<dbReference type="SUPFAM" id="SSF51735">
    <property type="entry name" value="NAD(P)-binding Rossmann-fold domains"/>
    <property type="match status" value="1"/>
</dbReference>
<dbReference type="InterPro" id="IPR053011">
    <property type="entry name" value="SDR_family_member_7"/>
</dbReference>
<keyword evidence="3" id="KW-1185">Reference proteome</keyword>
<dbReference type="InterPro" id="IPR036291">
    <property type="entry name" value="NAD(P)-bd_dom_sf"/>
</dbReference>
<dbReference type="InterPro" id="IPR002347">
    <property type="entry name" value="SDR_fam"/>
</dbReference>
<accession>A0A811UKI5</accession>
<dbReference type="OrthoDB" id="66620at2759"/>
<dbReference type="PANTHER" id="PTHR44269">
    <property type="entry name" value="DEHYDROGENASE/REDUCTASE SDR FAMILY MEMBER 7-RELATED"/>
    <property type="match status" value="1"/>
</dbReference>
<dbReference type="Pfam" id="PF00106">
    <property type="entry name" value="adh_short"/>
    <property type="match status" value="1"/>
</dbReference>